<dbReference type="AlphaFoldDB" id="A0AAV4JRZ3"/>
<accession>A0AAV4JRZ3</accession>
<evidence type="ECO:0000313" key="2">
    <source>
        <dbReference type="Proteomes" id="UP000762676"/>
    </source>
</evidence>
<evidence type="ECO:0000313" key="1">
    <source>
        <dbReference type="EMBL" id="GFS24473.1"/>
    </source>
</evidence>
<sequence length="114" mass="11924">MTSPACTLLAIPCSLSSPEAVLPRLERGHDDLAYLAMPFPLSHLLYPVPPGQVVVDAGCDCHPGGMRGEIAGCNRAGAGSGWPEEGECVLVTELRWPELRGGLWQSPYPGAGAA</sequence>
<proteinExistence type="predicted"/>
<organism evidence="1 2">
    <name type="scientific">Elysia marginata</name>
    <dbReference type="NCBI Taxonomy" id="1093978"/>
    <lineage>
        <taxon>Eukaryota</taxon>
        <taxon>Metazoa</taxon>
        <taxon>Spiralia</taxon>
        <taxon>Lophotrochozoa</taxon>
        <taxon>Mollusca</taxon>
        <taxon>Gastropoda</taxon>
        <taxon>Heterobranchia</taxon>
        <taxon>Euthyneura</taxon>
        <taxon>Panpulmonata</taxon>
        <taxon>Sacoglossa</taxon>
        <taxon>Placobranchoidea</taxon>
        <taxon>Plakobranchidae</taxon>
        <taxon>Elysia</taxon>
    </lineage>
</organism>
<gene>
    <name evidence="1" type="ORF">ElyMa_007003900</name>
</gene>
<name>A0AAV4JRZ3_9GAST</name>
<dbReference type="EMBL" id="BMAT01013995">
    <property type="protein sequence ID" value="GFS24473.1"/>
    <property type="molecule type" value="Genomic_DNA"/>
</dbReference>
<comment type="caution">
    <text evidence="1">The sequence shown here is derived from an EMBL/GenBank/DDBJ whole genome shotgun (WGS) entry which is preliminary data.</text>
</comment>
<protein>
    <submittedName>
        <fullName evidence="1">Uncharacterized protein</fullName>
    </submittedName>
</protein>
<dbReference type="Proteomes" id="UP000762676">
    <property type="component" value="Unassembled WGS sequence"/>
</dbReference>
<reference evidence="1 2" key="1">
    <citation type="journal article" date="2021" name="Elife">
        <title>Chloroplast acquisition without the gene transfer in kleptoplastic sea slugs, Plakobranchus ocellatus.</title>
        <authorList>
            <person name="Maeda T."/>
            <person name="Takahashi S."/>
            <person name="Yoshida T."/>
            <person name="Shimamura S."/>
            <person name="Takaki Y."/>
            <person name="Nagai Y."/>
            <person name="Toyoda A."/>
            <person name="Suzuki Y."/>
            <person name="Arimoto A."/>
            <person name="Ishii H."/>
            <person name="Satoh N."/>
            <person name="Nishiyama T."/>
            <person name="Hasebe M."/>
            <person name="Maruyama T."/>
            <person name="Minagawa J."/>
            <person name="Obokata J."/>
            <person name="Shigenobu S."/>
        </authorList>
    </citation>
    <scope>NUCLEOTIDE SEQUENCE [LARGE SCALE GENOMIC DNA]</scope>
</reference>
<keyword evidence="2" id="KW-1185">Reference proteome</keyword>